<evidence type="ECO:0000313" key="7">
    <source>
        <dbReference type="EMBL" id="EFQ24684.1"/>
    </source>
</evidence>
<gene>
    <name evidence="7" type="ORF">Apau_2277</name>
</gene>
<dbReference type="Proteomes" id="UP000005096">
    <property type="component" value="Chromosome"/>
</dbReference>
<dbReference type="PANTHER" id="PTHR30483">
    <property type="entry name" value="LEUCINE-SPECIFIC-BINDING PROTEIN"/>
    <property type="match status" value="1"/>
</dbReference>
<dbReference type="eggNOG" id="COG0683">
    <property type="taxonomic scope" value="Bacteria"/>
</dbReference>
<dbReference type="EMBL" id="CM001022">
    <property type="protein sequence ID" value="EFQ24684.1"/>
    <property type="molecule type" value="Genomic_DNA"/>
</dbReference>
<dbReference type="PANTHER" id="PTHR30483:SF6">
    <property type="entry name" value="PERIPLASMIC BINDING PROTEIN OF ABC TRANSPORTER FOR NATURAL AMINO ACIDS"/>
    <property type="match status" value="1"/>
</dbReference>
<accession>E3CZQ2</accession>
<dbReference type="Gene3D" id="3.40.50.2300">
    <property type="match status" value="2"/>
</dbReference>
<dbReference type="CDD" id="cd06347">
    <property type="entry name" value="PBP1_ABC_LivK_ligand_binding-like"/>
    <property type="match status" value="1"/>
</dbReference>
<comment type="similarity">
    <text evidence="1">Belongs to the leucine-binding protein family.</text>
</comment>
<protein>
    <submittedName>
        <fullName evidence="7">Amino acid/amide ABC transporter substrate-binding protein, HAAT family</fullName>
    </submittedName>
</protein>
<feature type="chain" id="PRO_5003167965" evidence="5">
    <location>
        <begin position="23"/>
        <end position="391"/>
    </location>
</feature>
<dbReference type="PaxDb" id="584708-Apau_2277"/>
<reference evidence="7 8" key="1">
    <citation type="journal article" date="2010" name="Stand. Genomic Sci.">
        <title>Non-contiguous finished genome sequence of Aminomonas paucivorans type strain (GLU-3).</title>
        <authorList>
            <person name="Pitluck S."/>
            <person name="Yasawong M."/>
            <person name="Held B."/>
            <person name="Lapidus A."/>
            <person name="Nolan M."/>
            <person name="Copeland A."/>
            <person name="Lucas S."/>
            <person name="Del Rio T.G."/>
            <person name="Tice H."/>
            <person name="Cheng J.F."/>
            <person name="Chertkov O."/>
            <person name="Goodwin L."/>
            <person name="Tapia R."/>
            <person name="Han C."/>
            <person name="Liolios K."/>
            <person name="Ivanova N."/>
            <person name="Mavromatis K."/>
            <person name="Ovchinnikova G."/>
            <person name="Pati A."/>
            <person name="Chen A."/>
            <person name="Palaniappan K."/>
            <person name="Land M."/>
            <person name="Hauser L."/>
            <person name="Chang Y.J."/>
            <person name="Jeffries C.D."/>
            <person name="Pukall R."/>
            <person name="Spring S."/>
            <person name="Rohde M."/>
            <person name="Sikorski J."/>
            <person name="Goker M."/>
            <person name="Woyke T."/>
            <person name="Bristow J."/>
            <person name="Eisen J.A."/>
            <person name="Markowitz V."/>
            <person name="Hugenholtz P."/>
            <person name="Kyrpides N.C."/>
            <person name="Klenk H.P."/>
        </authorList>
    </citation>
    <scope>NUCLEOTIDE SEQUENCE [LARGE SCALE GENOMIC DNA]</scope>
    <source>
        <strain evidence="7 8">DSM 12260</strain>
    </source>
</reference>
<evidence type="ECO:0000256" key="1">
    <source>
        <dbReference type="ARBA" id="ARBA00010062"/>
    </source>
</evidence>
<dbReference type="InterPro" id="IPR028081">
    <property type="entry name" value="Leu-bd"/>
</dbReference>
<feature type="signal peptide" evidence="5">
    <location>
        <begin position="1"/>
        <end position="22"/>
    </location>
</feature>
<organism evidence="7 8">
    <name type="scientific">Aminomonas paucivorans DSM 12260</name>
    <dbReference type="NCBI Taxonomy" id="584708"/>
    <lineage>
        <taxon>Bacteria</taxon>
        <taxon>Thermotogati</taxon>
        <taxon>Synergistota</taxon>
        <taxon>Synergistia</taxon>
        <taxon>Synergistales</taxon>
        <taxon>Synergistaceae</taxon>
        <taxon>Aminomonas</taxon>
    </lineage>
</organism>
<dbReference type="InterPro" id="IPR051010">
    <property type="entry name" value="BCAA_transport"/>
</dbReference>
<sequence length="391" mass="42139">MKKALGFTLLAASLAVSCAAFAADKSPIKIGKLAALTGDGATWGEHHRNAAIMAVEEVNAKGGIAGHKVELVVYDTKGRAEDAVNATRRLIEMDKVVAISGTNTSGQQIAIRPLSQKGQVPIMSTAATNPVVTQDPKTGKPYPYSFRICFTDPYVSTCVAELAYRYLGKRKAVLFTDVGSDYAEGMKVFFVKQFEKLGGKIATIQGYRGGDVDFRAQITAAKASGGDVVFVPGVYKDMALIIKQCAEMDWHPAFIGGDGYSPAMYEIAGAAMEGTYWVSNVDWDDPNLVPFAKAYEKRWGKYPVEMGAAVYSYEATMALLDAAKRAAAANGGKVTGALIAREVVKTKNLKMPDFTYTCDPATHNPLKRPVVILKVKDKKTVMHSRVVPSDL</sequence>
<feature type="domain" description="Leucine-binding protein" evidence="6">
    <location>
        <begin position="27"/>
        <end position="378"/>
    </location>
</feature>
<dbReference type="InterPro" id="IPR000709">
    <property type="entry name" value="Leu_Ile_Val-bd"/>
</dbReference>
<evidence type="ECO:0000313" key="8">
    <source>
        <dbReference type="Proteomes" id="UP000005096"/>
    </source>
</evidence>
<evidence type="ECO:0000259" key="6">
    <source>
        <dbReference type="Pfam" id="PF13458"/>
    </source>
</evidence>
<dbReference type="RefSeq" id="WP_006301925.1">
    <property type="nucleotide sequence ID" value="NZ_CM001022.1"/>
</dbReference>
<evidence type="ECO:0000256" key="2">
    <source>
        <dbReference type="ARBA" id="ARBA00022448"/>
    </source>
</evidence>
<keyword evidence="3 5" id="KW-0732">Signal</keyword>
<keyword evidence="2" id="KW-0813">Transport</keyword>
<dbReference type="HOGENOM" id="CLU_027128_6_1_0"/>
<proteinExistence type="inferred from homology"/>
<evidence type="ECO:0000256" key="3">
    <source>
        <dbReference type="ARBA" id="ARBA00022729"/>
    </source>
</evidence>
<evidence type="ECO:0000256" key="5">
    <source>
        <dbReference type="SAM" id="SignalP"/>
    </source>
</evidence>
<keyword evidence="4" id="KW-0029">Amino-acid transport</keyword>
<dbReference type="Pfam" id="PF13458">
    <property type="entry name" value="Peripla_BP_6"/>
    <property type="match status" value="1"/>
</dbReference>
<dbReference type="PRINTS" id="PR00337">
    <property type="entry name" value="LEUILEVALBP"/>
</dbReference>
<dbReference type="InterPro" id="IPR028082">
    <property type="entry name" value="Peripla_BP_I"/>
</dbReference>
<dbReference type="STRING" id="584708.Apau_2277"/>
<dbReference type="PROSITE" id="PS51257">
    <property type="entry name" value="PROKAR_LIPOPROTEIN"/>
    <property type="match status" value="1"/>
</dbReference>
<dbReference type="GO" id="GO:0006865">
    <property type="term" value="P:amino acid transport"/>
    <property type="evidence" value="ECO:0007669"/>
    <property type="project" value="UniProtKB-KW"/>
</dbReference>
<dbReference type="AlphaFoldDB" id="E3CZQ2"/>
<keyword evidence="8" id="KW-1185">Reference proteome</keyword>
<dbReference type="SUPFAM" id="SSF53822">
    <property type="entry name" value="Periplasmic binding protein-like I"/>
    <property type="match status" value="1"/>
</dbReference>
<dbReference type="OrthoDB" id="1392at2"/>
<name>E3CZQ2_9BACT</name>
<evidence type="ECO:0000256" key="4">
    <source>
        <dbReference type="ARBA" id="ARBA00022970"/>
    </source>
</evidence>